<dbReference type="InParanoid" id="E2BNE6"/>
<reference evidence="1 2" key="1">
    <citation type="journal article" date="2010" name="Science">
        <title>Genomic comparison of the ants Camponotus floridanus and Harpegnathos saltator.</title>
        <authorList>
            <person name="Bonasio R."/>
            <person name="Zhang G."/>
            <person name="Ye C."/>
            <person name="Mutti N.S."/>
            <person name="Fang X."/>
            <person name="Qin N."/>
            <person name="Donahue G."/>
            <person name="Yang P."/>
            <person name="Li Q."/>
            <person name="Li C."/>
            <person name="Zhang P."/>
            <person name="Huang Z."/>
            <person name="Berger S.L."/>
            <person name="Reinberg D."/>
            <person name="Wang J."/>
            <person name="Liebig J."/>
        </authorList>
    </citation>
    <scope>NUCLEOTIDE SEQUENCE [LARGE SCALE GENOMIC DNA]</scope>
    <source>
        <strain evidence="1 2">R22 G/1</strain>
    </source>
</reference>
<gene>
    <name evidence="1" type="ORF">EAI_01882</name>
</gene>
<sequence>MGTEIHFRKWNQDVLVPVLEEEEAAAAAAARVQARLLGTVSGERSNATASRSIASHRRGGAELRGSIGGQCDIAIWLIRNNR</sequence>
<dbReference type="AlphaFoldDB" id="E2BNE6"/>
<keyword evidence="2" id="KW-1185">Reference proteome</keyword>
<organism evidence="2">
    <name type="scientific">Harpegnathos saltator</name>
    <name type="common">Jerdon's jumping ant</name>
    <dbReference type="NCBI Taxonomy" id="610380"/>
    <lineage>
        <taxon>Eukaryota</taxon>
        <taxon>Metazoa</taxon>
        <taxon>Ecdysozoa</taxon>
        <taxon>Arthropoda</taxon>
        <taxon>Hexapoda</taxon>
        <taxon>Insecta</taxon>
        <taxon>Pterygota</taxon>
        <taxon>Neoptera</taxon>
        <taxon>Endopterygota</taxon>
        <taxon>Hymenoptera</taxon>
        <taxon>Apocrita</taxon>
        <taxon>Aculeata</taxon>
        <taxon>Formicoidea</taxon>
        <taxon>Formicidae</taxon>
        <taxon>Ponerinae</taxon>
        <taxon>Ponerini</taxon>
        <taxon>Harpegnathos</taxon>
    </lineage>
</organism>
<dbReference type="Proteomes" id="UP000008237">
    <property type="component" value="Unassembled WGS sequence"/>
</dbReference>
<accession>E2BNE6</accession>
<name>E2BNE6_HARSA</name>
<proteinExistence type="predicted"/>
<evidence type="ECO:0000313" key="2">
    <source>
        <dbReference type="Proteomes" id="UP000008237"/>
    </source>
</evidence>
<dbReference type="EMBL" id="GL449414">
    <property type="protein sequence ID" value="EFN82725.1"/>
    <property type="molecule type" value="Genomic_DNA"/>
</dbReference>
<evidence type="ECO:0000313" key="1">
    <source>
        <dbReference type="EMBL" id="EFN82725.1"/>
    </source>
</evidence>
<protein>
    <submittedName>
        <fullName evidence="1">Uncharacterized protein</fullName>
    </submittedName>
</protein>